<dbReference type="EMBL" id="JABCSC020000001">
    <property type="protein sequence ID" value="NSL53979.1"/>
    <property type="molecule type" value="Genomic_DNA"/>
</dbReference>
<sequence length="387" mass="41318">MQNFSYYNPTRILFGKGQIAAIAGLIPAGAKVLVTYGGGSIKKNGVYDQVKAALKAHAWLEFGGIEANPRYETLMKAVALVKSEGADFILAVGGGSVADGSKFIAAAARFDGAEPWEILAKRAPVSAAVPLGVVLTLPATGSESNTFAVISRESSGDKLGFGSEHCYPQFAVLDPETTYSLPPRQVANGIVDAFVHTMEQYMTYPAEAPLQDRFAEGILHTLIEVGPQTLAHPQEYAARASQVWSATLALNGLIGCGVPQDWATHMIGHELTAEYGLDHAQTLAVVLPGVLRHQKEAKRAKLLQYAERIWGIREGSEDERIERAIAATEAFFGSLGVHTHLGLYGVAGTNEAPSRIPARLERHGFLKLGEHGAITPAAVTEILAARL</sequence>
<evidence type="ECO:0000259" key="2">
    <source>
        <dbReference type="Pfam" id="PF00465"/>
    </source>
</evidence>
<protein>
    <submittedName>
        <fullName evidence="4">Iron-containing alcohol dehydrogenase</fullName>
    </submittedName>
</protein>
<dbReference type="Pfam" id="PF25137">
    <property type="entry name" value="ADH_Fe_C"/>
    <property type="match status" value="1"/>
</dbReference>
<dbReference type="PROSITE" id="PS00913">
    <property type="entry name" value="ADH_IRON_1"/>
    <property type="match status" value="1"/>
</dbReference>
<dbReference type="InterPro" id="IPR056798">
    <property type="entry name" value="ADH_Fe_C"/>
</dbReference>
<dbReference type="RefSeq" id="WP_170020347.1">
    <property type="nucleotide sequence ID" value="NZ_JABCSC020000001.1"/>
</dbReference>
<evidence type="ECO:0000313" key="4">
    <source>
        <dbReference type="EMBL" id="NSL53979.1"/>
    </source>
</evidence>
<dbReference type="Proteomes" id="UP000778523">
    <property type="component" value="Unassembled WGS sequence"/>
</dbReference>
<keyword evidence="1" id="KW-0560">Oxidoreductase</keyword>
<accession>A0ABX2IH70</accession>
<dbReference type="PANTHER" id="PTHR43633">
    <property type="entry name" value="ALCOHOL DEHYDROGENASE YQHD"/>
    <property type="match status" value="1"/>
</dbReference>
<dbReference type="PROSITE" id="PS00060">
    <property type="entry name" value="ADH_IRON_2"/>
    <property type="match status" value="1"/>
</dbReference>
<gene>
    <name evidence="4" type="ORF">HJ583_002975</name>
</gene>
<dbReference type="Gene3D" id="1.20.1090.10">
    <property type="entry name" value="Dehydroquinate synthase-like - alpha domain"/>
    <property type="match status" value="1"/>
</dbReference>
<dbReference type="CDD" id="cd08187">
    <property type="entry name" value="BDH"/>
    <property type="match status" value="1"/>
</dbReference>
<comment type="caution">
    <text evidence="4">The sequence shown here is derived from an EMBL/GenBank/DDBJ whole genome shotgun (WGS) entry which is preliminary data.</text>
</comment>
<organism evidence="4 5">
    <name type="scientific">Uliginosibacterium aquaticum</name>
    <dbReference type="NCBI Taxonomy" id="2731212"/>
    <lineage>
        <taxon>Bacteria</taxon>
        <taxon>Pseudomonadati</taxon>
        <taxon>Pseudomonadota</taxon>
        <taxon>Betaproteobacteria</taxon>
        <taxon>Rhodocyclales</taxon>
        <taxon>Zoogloeaceae</taxon>
        <taxon>Uliginosibacterium</taxon>
    </lineage>
</organism>
<dbReference type="InterPro" id="IPR018211">
    <property type="entry name" value="ADH_Fe_CS"/>
</dbReference>
<evidence type="ECO:0000313" key="5">
    <source>
        <dbReference type="Proteomes" id="UP000778523"/>
    </source>
</evidence>
<dbReference type="InterPro" id="IPR044731">
    <property type="entry name" value="BDH-like"/>
</dbReference>
<reference evidence="4 5" key="1">
    <citation type="submission" date="2020-06" db="EMBL/GenBank/DDBJ databases">
        <title>Draft genome of Uliginosibacterium sp. IMCC34675.</title>
        <authorList>
            <person name="Song J."/>
        </authorList>
    </citation>
    <scope>NUCLEOTIDE SEQUENCE [LARGE SCALE GENOMIC DNA]</scope>
    <source>
        <strain evidence="4 5">IMCC34675</strain>
    </source>
</reference>
<evidence type="ECO:0000256" key="1">
    <source>
        <dbReference type="ARBA" id="ARBA00023002"/>
    </source>
</evidence>
<dbReference type="PANTHER" id="PTHR43633:SF1">
    <property type="entry name" value="ALCOHOL DEHYDROGENASE YQHD"/>
    <property type="match status" value="1"/>
</dbReference>
<evidence type="ECO:0000259" key="3">
    <source>
        <dbReference type="Pfam" id="PF25137"/>
    </source>
</evidence>
<proteinExistence type="predicted"/>
<dbReference type="InterPro" id="IPR001670">
    <property type="entry name" value="ADH_Fe/GldA"/>
</dbReference>
<keyword evidence="5" id="KW-1185">Reference proteome</keyword>
<feature type="domain" description="Alcohol dehydrogenase iron-type/glycerol dehydrogenase GldA" evidence="2">
    <location>
        <begin position="9"/>
        <end position="175"/>
    </location>
</feature>
<dbReference type="SUPFAM" id="SSF56796">
    <property type="entry name" value="Dehydroquinate synthase-like"/>
    <property type="match status" value="1"/>
</dbReference>
<name>A0ABX2IH70_9RHOO</name>
<dbReference type="Pfam" id="PF00465">
    <property type="entry name" value="Fe-ADH"/>
    <property type="match status" value="1"/>
</dbReference>
<dbReference type="Gene3D" id="3.40.50.1970">
    <property type="match status" value="1"/>
</dbReference>
<feature type="domain" description="Fe-containing alcohol dehydrogenase-like C-terminal" evidence="3">
    <location>
        <begin position="187"/>
        <end position="347"/>
    </location>
</feature>